<feature type="compositionally biased region" description="Polar residues" evidence="1">
    <location>
        <begin position="167"/>
        <end position="189"/>
    </location>
</feature>
<proteinExistence type="predicted"/>
<feature type="region of interest" description="Disordered" evidence="1">
    <location>
        <begin position="162"/>
        <end position="189"/>
    </location>
</feature>
<sequence>MQDHSQKETRSRSGSSVRGDQPDAISGTIETKRSFDDLTRKASDDFGTVKDKAKEQLQEASGKVEQVASKQKNIAARYAASIGAALEKVGAEMQSGEDAQVGRYAKELGSTVKSYAKDIEDRDLREVAGMAEDFGRRQPLAFLGVAALAGLAASRFLTASAHRGPTGESTANPTDAHSQSDQWRSNVND</sequence>
<keyword evidence="4" id="KW-1185">Reference proteome</keyword>
<protein>
    <recommendedName>
        <fullName evidence="5">Nutrient deprivation-induced protein</fullName>
    </recommendedName>
</protein>
<keyword evidence="2" id="KW-0812">Transmembrane</keyword>
<dbReference type="Proteomes" id="UP000253324">
    <property type="component" value="Unassembled WGS sequence"/>
</dbReference>
<dbReference type="RefSeq" id="WP_114431828.1">
    <property type="nucleotide sequence ID" value="NZ_QPJM01000015.1"/>
</dbReference>
<feature type="compositionally biased region" description="Basic and acidic residues" evidence="1">
    <location>
        <begin position="1"/>
        <end position="11"/>
    </location>
</feature>
<keyword evidence="2" id="KW-1133">Transmembrane helix</keyword>
<keyword evidence="2" id="KW-0472">Membrane</keyword>
<dbReference type="OrthoDB" id="7889162at2"/>
<dbReference type="EMBL" id="QPJM01000015">
    <property type="protein sequence ID" value="RCW80079.1"/>
    <property type="molecule type" value="Genomic_DNA"/>
</dbReference>
<evidence type="ECO:0000256" key="1">
    <source>
        <dbReference type="SAM" id="MobiDB-lite"/>
    </source>
</evidence>
<comment type="caution">
    <text evidence="3">The sequence shown here is derived from an EMBL/GenBank/DDBJ whole genome shotgun (WGS) entry which is preliminary data.</text>
</comment>
<evidence type="ECO:0000256" key="2">
    <source>
        <dbReference type="SAM" id="Phobius"/>
    </source>
</evidence>
<name>A0A368YKD5_9HYPH</name>
<reference evidence="3 4" key="1">
    <citation type="submission" date="2018-07" db="EMBL/GenBank/DDBJ databases">
        <title>Genomic Encyclopedia of Type Strains, Phase III (KMG-III): the genomes of soil and plant-associated and newly described type strains.</title>
        <authorList>
            <person name="Whitman W."/>
        </authorList>
    </citation>
    <scope>NUCLEOTIDE SEQUENCE [LARGE SCALE GENOMIC DNA]</scope>
    <source>
        <strain evidence="3 4">31-25a</strain>
    </source>
</reference>
<gene>
    <name evidence="3" type="ORF">C7476_11544</name>
</gene>
<evidence type="ECO:0008006" key="5">
    <source>
        <dbReference type="Google" id="ProtNLM"/>
    </source>
</evidence>
<feature type="transmembrane region" description="Helical" evidence="2">
    <location>
        <begin position="140"/>
        <end position="157"/>
    </location>
</feature>
<dbReference type="AlphaFoldDB" id="A0A368YKD5"/>
<feature type="compositionally biased region" description="Basic and acidic residues" evidence="1">
    <location>
        <begin position="30"/>
        <end position="48"/>
    </location>
</feature>
<accession>A0A368YKD5</accession>
<feature type="region of interest" description="Disordered" evidence="1">
    <location>
        <begin position="1"/>
        <end position="48"/>
    </location>
</feature>
<organism evidence="3 4">
    <name type="scientific">Phyllobacterium bourgognense</name>
    <dbReference type="NCBI Taxonomy" id="314236"/>
    <lineage>
        <taxon>Bacteria</taxon>
        <taxon>Pseudomonadati</taxon>
        <taxon>Pseudomonadota</taxon>
        <taxon>Alphaproteobacteria</taxon>
        <taxon>Hyphomicrobiales</taxon>
        <taxon>Phyllobacteriaceae</taxon>
        <taxon>Phyllobacterium</taxon>
    </lineage>
</organism>
<evidence type="ECO:0000313" key="4">
    <source>
        <dbReference type="Proteomes" id="UP000253324"/>
    </source>
</evidence>
<evidence type="ECO:0000313" key="3">
    <source>
        <dbReference type="EMBL" id="RCW80079.1"/>
    </source>
</evidence>